<sequence length="59" mass="6081">MCQRRLLPGRGRGSRWRACGGLGGWCRTHWSSMASTAADVEAGGSGAPPSCAGDTAVFL</sequence>
<reference evidence="1" key="2">
    <citation type="journal article" date="2015" name="Data Brief">
        <title>Shoot transcriptome of the giant reed, Arundo donax.</title>
        <authorList>
            <person name="Barrero R.A."/>
            <person name="Guerrero F.D."/>
            <person name="Moolhuijzen P."/>
            <person name="Goolsby J.A."/>
            <person name="Tidwell J."/>
            <person name="Bellgard S.E."/>
            <person name="Bellgard M.I."/>
        </authorList>
    </citation>
    <scope>NUCLEOTIDE SEQUENCE</scope>
    <source>
        <tissue evidence="1">Shoot tissue taken approximately 20 cm above the soil surface</tissue>
    </source>
</reference>
<proteinExistence type="predicted"/>
<accession>A0A0A9B001</accession>
<dbReference type="AlphaFoldDB" id="A0A0A9B001"/>
<evidence type="ECO:0000313" key="1">
    <source>
        <dbReference type="EMBL" id="JAD55473.1"/>
    </source>
</evidence>
<organism evidence="1">
    <name type="scientific">Arundo donax</name>
    <name type="common">Giant reed</name>
    <name type="synonym">Donax arundinaceus</name>
    <dbReference type="NCBI Taxonomy" id="35708"/>
    <lineage>
        <taxon>Eukaryota</taxon>
        <taxon>Viridiplantae</taxon>
        <taxon>Streptophyta</taxon>
        <taxon>Embryophyta</taxon>
        <taxon>Tracheophyta</taxon>
        <taxon>Spermatophyta</taxon>
        <taxon>Magnoliopsida</taxon>
        <taxon>Liliopsida</taxon>
        <taxon>Poales</taxon>
        <taxon>Poaceae</taxon>
        <taxon>PACMAD clade</taxon>
        <taxon>Arundinoideae</taxon>
        <taxon>Arundineae</taxon>
        <taxon>Arundo</taxon>
    </lineage>
</organism>
<name>A0A0A9B001_ARUDO</name>
<reference evidence="1" key="1">
    <citation type="submission" date="2014-09" db="EMBL/GenBank/DDBJ databases">
        <authorList>
            <person name="Magalhaes I.L.F."/>
            <person name="Oliveira U."/>
            <person name="Santos F.R."/>
            <person name="Vidigal T.H.D.A."/>
            <person name="Brescovit A.D."/>
            <person name="Santos A.J."/>
        </authorList>
    </citation>
    <scope>NUCLEOTIDE SEQUENCE</scope>
    <source>
        <tissue evidence="1">Shoot tissue taken approximately 20 cm above the soil surface</tissue>
    </source>
</reference>
<protein>
    <submittedName>
        <fullName evidence="1">Uncharacterized protein</fullName>
    </submittedName>
</protein>
<dbReference type="EMBL" id="GBRH01242422">
    <property type="protein sequence ID" value="JAD55473.1"/>
    <property type="molecule type" value="Transcribed_RNA"/>
</dbReference>